<sequence length="135" mass="15164">MLGLIGKSLLNVSRNPLLRVAHTPTLHFSALRAVNGPSYSSLGATYQGLGMLSQMRAFSTTLPLSVKRKKKYKLKTNHAAAWRWKALANRLFKRRKEGKSHFNVKKSAARLNRLGKGALAVPYHVRTLRRLLPYA</sequence>
<comment type="caution">
    <text evidence="1">The sequence shown here is derived from an EMBL/GenBank/DDBJ whole genome shotgun (WGS) entry which is preliminary data.</text>
</comment>
<organism evidence="1 2">
    <name type="scientific">Acaulospora colombiana</name>
    <dbReference type="NCBI Taxonomy" id="27376"/>
    <lineage>
        <taxon>Eukaryota</taxon>
        <taxon>Fungi</taxon>
        <taxon>Fungi incertae sedis</taxon>
        <taxon>Mucoromycota</taxon>
        <taxon>Glomeromycotina</taxon>
        <taxon>Glomeromycetes</taxon>
        <taxon>Diversisporales</taxon>
        <taxon>Acaulosporaceae</taxon>
        <taxon>Acaulospora</taxon>
    </lineage>
</organism>
<dbReference type="EMBL" id="CAJVPT010009969">
    <property type="protein sequence ID" value="CAG8565958.1"/>
    <property type="molecule type" value="Genomic_DNA"/>
</dbReference>
<gene>
    <name evidence="1" type="ORF">ACOLOM_LOCUS5411</name>
</gene>
<proteinExistence type="predicted"/>
<protein>
    <submittedName>
        <fullName evidence="1">7919_t:CDS:1</fullName>
    </submittedName>
</protein>
<accession>A0ACA9M4Q1</accession>
<evidence type="ECO:0000313" key="1">
    <source>
        <dbReference type="EMBL" id="CAG8565958.1"/>
    </source>
</evidence>
<keyword evidence="2" id="KW-1185">Reference proteome</keyword>
<evidence type="ECO:0000313" key="2">
    <source>
        <dbReference type="Proteomes" id="UP000789525"/>
    </source>
</evidence>
<name>A0ACA9M4Q1_9GLOM</name>
<reference evidence="1" key="1">
    <citation type="submission" date="2021-06" db="EMBL/GenBank/DDBJ databases">
        <authorList>
            <person name="Kallberg Y."/>
            <person name="Tangrot J."/>
            <person name="Rosling A."/>
        </authorList>
    </citation>
    <scope>NUCLEOTIDE SEQUENCE</scope>
    <source>
        <strain evidence="1">CL356</strain>
    </source>
</reference>
<dbReference type="Proteomes" id="UP000789525">
    <property type="component" value="Unassembled WGS sequence"/>
</dbReference>